<dbReference type="OrthoDB" id="9790252at2"/>
<keyword evidence="4" id="KW-1185">Reference proteome</keyword>
<dbReference type="InterPro" id="IPR010982">
    <property type="entry name" value="Lambda_DNA-bd_dom_sf"/>
</dbReference>
<dbReference type="SUPFAM" id="SSF47413">
    <property type="entry name" value="lambda repressor-like DNA-binding domains"/>
    <property type="match status" value="1"/>
</dbReference>
<dbReference type="PANTHER" id="PTHR34475:SF1">
    <property type="entry name" value="CYTOSKELETON PROTEIN RODZ"/>
    <property type="match status" value="1"/>
</dbReference>
<accession>A0A090ALD7</accession>
<feature type="transmembrane region" description="Helical" evidence="1">
    <location>
        <begin position="116"/>
        <end position="134"/>
    </location>
</feature>
<dbReference type="HOGENOM" id="CLU_047530_5_0_6"/>
<sequence length="162" mass="18675">MNINSNQNEISVDSIGNRLKTARKKIGLTQQDVADKLYLKVSIIKDLEENELPKDISLTFLKGYIRSYARLVEIPEDELLLKITEETPIKLSTLKSKKIDSISHRDYSIIDNWLKIFTWFVIFIISVLVGIWWIKTTNHLSKKEVISVVDQSSLNENKDIAV</sequence>
<dbReference type="GO" id="GO:0003677">
    <property type="term" value="F:DNA binding"/>
    <property type="evidence" value="ECO:0007669"/>
    <property type="project" value="InterPro"/>
</dbReference>
<dbReference type="InterPro" id="IPR001387">
    <property type="entry name" value="Cro/C1-type_HTH"/>
</dbReference>
<dbReference type="InterPro" id="IPR050400">
    <property type="entry name" value="Bact_Cytoskel_RodZ"/>
</dbReference>
<organism evidence="3 4">
    <name type="scientific">Candidatus Tachikawaea gelatinosa</name>
    <dbReference type="NCBI Taxonomy" id="1410383"/>
    <lineage>
        <taxon>Bacteria</taxon>
        <taxon>Pseudomonadati</taxon>
        <taxon>Pseudomonadota</taxon>
        <taxon>Gammaproteobacteria</taxon>
        <taxon>Enterobacterales</taxon>
        <taxon>Enterobacteriaceae</taxon>
        <taxon>Candidatus Tachikawaea</taxon>
    </lineage>
</organism>
<reference evidence="3 4" key="2">
    <citation type="journal article" date="2014" name="Curr. Biol.">
        <title>Symbiont-Supplemented Maternal Investment Underpinning Host's Ecological Adaptation.</title>
        <authorList>
            <person name="Kaiwa N."/>
            <person name="Hosokawa T."/>
            <person name="Nikoh N."/>
            <person name="Tanahashi M."/>
            <person name="Moriyama M."/>
            <person name="Meng X.Y."/>
            <person name="Maeda T."/>
            <person name="Yamaguchi K."/>
            <person name="Shigenobu S."/>
            <person name="Ito M."/>
            <person name="Fukatsu T."/>
        </authorList>
    </citation>
    <scope>NUCLEOTIDE SEQUENCE [LARGE SCALE GENOMIC DNA]</scope>
    <source>
        <strain evidence="3 4">UwTKB</strain>
    </source>
</reference>
<dbReference type="AlphaFoldDB" id="A0A090ALD7"/>
<reference evidence="4" key="1">
    <citation type="submission" date="2013-11" db="EMBL/GenBank/DDBJ databases">
        <title>Symbiont-containing voluminous jelly as an extraordinary maternal gift for overwintering insect nymphs.</title>
        <authorList>
            <person name="Kaiwa N."/>
            <person name="Hosokawa T."/>
            <person name="Nikoh N."/>
            <person name="Meng X.Y."/>
            <person name="Tanahashi M."/>
            <person name="Moriyama M."/>
            <person name="Maeda T."/>
            <person name="Yamaguchi K."/>
            <person name="Shigenobu S."/>
            <person name="Ito M."/>
            <person name="Fukatsu T."/>
        </authorList>
    </citation>
    <scope>NUCLEOTIDE SEQUENCE [LARGE SCALE GENOMIC DNA]</scope>
    <source>
        <strain evidence="4">UwTKB</strain>
    </source>
</reference>
<dbReference type="STRING" id="1410383.TGUWTKB_2000"/>
<dbReference type="Proteomes" id="UP000031627">
    <property type="component" value="Chromosome"/>
</dbReference>
<proteinExistence type="predicted"/>
<keyword evidence="1" id="KW-1133">Transmembrane helix</keyword>
<dbReference type="KEGG" id="sbw:TGUWTKB_2000"/>
<name>A0A090ALD7_9ENTR</name>
<evidence type="ECO:0000256" key="1">
    <source>
        <dbReference type="SAM" id="Phobius"/>
    </source>
</evidence>
<evidence type="ECO:0000313" key="4">
    <source>
        <dbReference type="Proteomes" id="UP000031627"/>
    </source>
</evidence>
<evidence type="ECO:0000313" key="3">
    <source>
        <dbReference type="EMBL" id="BAP58444.1"/>
    </source>
</evidence>
<dbReference type="PROSITE" id="PS50943">
    <property type="entry name" value="HTH_CROC1"/>
    <property type="match status" value="1"/>
</dbReference>
<dbReference type="PANTHER" id="PTHR34475">
    <property type="match status" value="1"/>
</dbReference>
<protein>
    <submittedName>
        <fullName evidence="3">Cytoskeleton protein RodZ</fullName>
    </submittedName>
</protein>
<gene>
    <name evidence="3" type="primary">rodZ</name>
    <name evidence="3" type="ORF">TGUWTKB_2000</name>
</gene>
<dbReference type="EMBL" id="AP014521">
    <property type="protein sequence ID" value="BAP58444.1"/>
    <property type="molecule type" value="Genomic_DNA"/>
</dbReference>
<dbReference type="Pfam" id="PF13413">
    <property type="entry name" value="HTH_25"/>
    <property type="match status" value="1"/>
</dbReference>
<dbReference type="Gene3D" id="1.10.260.40">
    <property type="entry name" value="lambda repressor-like DNA-binding domains"/>
    <property type="match status" value="1"/>
</dbReference>
<dbReference type="CDD" id="cd00093">
    <property type="entry name" value="HTH_XRE"/>
    <property type="match status" value="1"/>
</dbReference>
<dbReference type="RefSeq" id="WP_052459523.1">
    <property type="nucleotide sequence ID" value="NZ_AP014521.1"/>
</dbReference>
<feature type="domain" description="HTH cro/C1-type" evidence="2">
    <location>
        <begin position="19"/>
        <end position="48"/>
    </location>
</feature>
<evidence type="ECO:0000259" key="2">
    <source>
        <dbReference type="PROSITE" id="PS50943"/>
    </source>
</evidence>
<dbReference type="SMART" id="SM00530">
    <property type="entry name" value="HTH_XRE"/>
    <property type="match status" value="1"/>
</dbReference>
<keyword evidence="1" id="KW-0472">Membrane</keyword>
<keyword evidence="1" id="KW-0812">Transmembrane</keyword>